<reference evidence="10 11" key="1">
    <citation type="submission" date="2011-08" db="EMBL/GenBank/DDBJ databases">
        <title>The Genome Sequence of Clostridium hathewayi WAL-18680.</title>
        <authorList>
            <consortium name="The Broad Institute Genome Sequencing Platform"/>
            <person name="Earl A."/>
            <person name="Ward D."/>
            <person name="Feldgarden M."/>
            <person name="Gevers D."/>
            <person name="Finegold S.M."/>
            <person name="Summanen P.H."/>
            <person name="Molitoris D.R."/>
            <person name="Song M."/>
            <person name="Daigneault M."/>
            <person name="Allen-Vercoe E."/>
            <person name="Young S.K."/>
            <person name="Zeng Q."/>
            <person name="Gargeya S."/>
            <person name="Fitzgerald M."/>
            <person name="Haas B."/>
            <person name="Abouelleil A."/>
            <person name="Alvarado L."/>
            <person name="Arachchi H.M."/>
            <person name="Berlin A."/>
            <person name="Brown A."/>
            <person name="Chapman S.B."/>
            <person name="Chen Z."/>
            <person name="Dunbar C."/>
            <person name="Freedman E."/>
            <person name="Gearin G."/>
            <person name="Gellesch M."/>
            <person name="Goldberg J."/>
            <person name="Griggs A."/>
            <person name="Gujja S."/>
            <person name="Heiman D."/>
            <person name="Howarth C."/>
            <person name="Larson L."/>
            <person name="Lui A."/>
            <person name="MacDonald P.J.P."/>
            <person name="Montmayeur A."/>
            <person name="Murphy C."/>
            <person name="Neiman D."/>
            <person name="Pearson M."/>
            <person name="Priest M."/>
            <person name="Roberts A."/>
            <person name="Saif S."/>
            <person name="Shea T."/>
            <person name="Shenoy N."/>
            <person name="Sisk P."/>
            <person name="Stolte C."/>
            <person name="Sykes S."/>
            <person name="Wortman J."/>
            <person name="Nusbaum C."/>
            <person name="Birren B."/>
        </authorList>
    </citation>
    <scope>NUCLEOTIDE SEQUENCE [LARGE SCALE GENOMIC DNA]</scope>
    <source>
        <strain evidence="10 11">WAL-18680</strain>
    </source>
</reference>
<dbReference type="InterPro" id="IPR003953">
    <property type="entry name" value="FAD-dep_OxRdtase_2_FAD-bd"/>
</dbReference>
<dbReference type="InterPro" id="IPR036188">
    <property type="entry name" value="FAD/NAD-bd_sf"/>
</dbReference>
<keyword evidence="4 8" id="KW-0285">Flavoprotein</keyword>
<dbReference type="PATRIC" id="fig|742737.3.peg.2780"/>
<keyword evidence="6 8" id="KW-0560">Oxidoreductase</keyword>
<comment type="catalytic activity">
    <reaction evidence="7 8">
        <text>dihydrourocanate + A = urocanate + AH2</text>
        <dbReference type="Rhea" id="RHEA:36059"/>
        <dbReference type="ChEBI" id="CHEBI:13193"/>
        <dbReference type="ChEBI" id="CHEBI:17499"/>
        <dbReference type="ChEBI" id="CHEBI:27247"/>
        <dbReference type="ChEBI" id="CHEBI:72991"/>
        <dbReference type="EC" id="1.3.99.33"/>
    </reaction>
</comment>
<evidence type="ECO:0000259" key="9">
    <source>
        <dbReference type="SMART" id="SM00900"/>
    </source>
</evidence>
<organism evidence="10 11">
    <name type="scientific">Hungatella hathewayi WAL-18680</name>
    <dbReference type="NCBI Taxonomy" id="742737"/>
    <lineage>
        <taxon>Bacteria</taxon>
        <taxon>Bacillati</taxon>
        <taxon>Bacillota</taxon>
        <taxon>Clostridia</taxon>
        <taxon>Lachnospirales</taxon>
        <taxon>Lachnospiraceae</taxon>
        <taxon>Hungatella</taxon>
    </lineage>
</organism>
<evidence type="ECO:0000256" key="1">
    <source>
        <dbReference type="ARBA" id="ARBA00008040"/>
    </source>
</evidence>
<evidence type="ECO:0000256" key="2">
    <source>
        <dbReference type="ARBA" id="ARBA00013137"/>
    </source>
</evidence>
<name>G5IGZ5_9FIRM</name>
<dbReference type="InterPro" id="IPR007329">
    <property type="entry name" value="FMN-bd"/>
</dbReference>
<dbReference type="InterPro" id="IPR010960">
    <property type="entry name" value="Flavocytochrome_c"/>
</dbReference>
<keyword evidence="11" id="KW-1185">Reference proteome</keyword>
<feature type="signal peptide" evidence="8">
    <location>
        <begin position="1"/>
        <end position="21"/>
    </location>
</feature>
<dbReference type="Pfam" id="PF04205">
    <property type="entry name" value="FMN_bind"/>
    <property type="match status" value="1"/>
</dbReference>
<evidence type="ECO:0000256" key="8">
    <source>
        <dbReference type="RuleBase" id="RU366062"/>
    </source>
</evidence>
<evidence type="ECO:0000313" key="11">
    <source>
        <dbReference type="Proteomes" id="UP000005384"/>
    </source>
</evidence>
<dbReference type="SUPFAM" id="SSF56425">
    <property type="entry name" value="Succinate dehydrogenase/fumarate reductase flavoprotein, catalytic domain"/>
    <property type="match status" value="1"/>
</dbReference>
<dbReference type="GO" id="GO:0016020">
    <property type="term" value="C:membrane"/>
    <property type="evidence" value="ECO:0007669"/>
    <property type="project" value="InterPro"/>
</dbReference>
<dbReference type="OrthoDB" id="9806724at2"/>
<evidence type="ECO:0000313" key="10">
    <source>
        <dbReference type="EMBL" id="EHI59251.1"/>
    </source>
</evidence>
<proteinExistence type="inferred from homology"/>
<dbReference type="NCBIfam" id="TIGR01813">
    <property type="entry name" value="flavo_cyto_c"/>
    <property type="match status" value="1"/>
</dbReference>
<dbReference type="HOGENOM" id="CLU_011398_4_0_9"/>
<dbReference type="PROSITE" id="PS51257">
    <property type="entry name" value="PROKAR_LIPOPROTEIN"/>
    <property type="match status" value="1"/>
</dbReference>
<evidence type="ECO:0000256" key="5">
    <source>
        <dbReference type="ARBA" id="ARBA00022827"/>
    </source>
</evidence>
<comment type="cofactor">
    <cofactor evidence="8">
        <name>FMN</name>
        <dbReference type="ChEBI" id="CHEBI:58210"/>
    </cofactor>
    <text evidence="8">Binds 1 or 2 FMN covalently per subunit.</text>
</comment>
<keyword evidence="5 8" id="KW-0274">FAD</keyword>
<comment type="similarity">
    <text evidence="1 8">Belongs to the FAD-dependent oxidoreductase 2 family. FRD/SDH subfamily.</text>
</comment>
<gene>
    <name evidence="10" type="ORF">HMPREF9473_02773</name>
</gene>
<dbReference type="Pfam" id="PF00890">
    <property type="entry name" value="FAD_binding_2"/>
    <property type="match status" value="1"/>
</dbReference>
<dbReference type="Proteomes" id="UP000005384">
    <property type="component" value="Unassembled WGS sequence"/>
</dbReference>
<dbReference type="Gene3D" id="3.90.700.10">
    <property type="entry name" value="Succinate dehydrogenase/fumarate reductase flavoprotein, catalytic domain"/>
    <property type="match status" value="1"/>
</dbReference>
<dbReference type="SMART" id="SM00900">
    <property type="entry name" value="FMN_bind"/>
    <property type="match status" value="1"/>
</dbReference>
<dbReference type="PRINTS" id="PR00368">
    <property type="entry name" value="FADPNR"/>
</dbReference>
<dbReference type="AlphaFoldDB" id="G5IGZ5"/>
<dbReference type="GO" id="GO:0010181">
    <property type="term" value="F:FMN binding"/>
    <property type="evidence" value="ECO:0007669"/>
    <property type="project" value="InterPro"/>
</dbReference>
<dbReference type="Gene3D" id="3.50.50.60">
    <property type="entry name" value="FAD/NAD(P)-binding domain"/>
    <property type="match status" value="1"/>
</dbReference>
<dbReference type="RefSeq" id="WP_006780752.1">
    <property type="nucleotide sequence ID" value="NZ_CP040506.1"/>
</dbReference>
<dbReference type="InterPro" id="IPR050315">
    <property type="entry name" value="FAD-oxidoreductase_2"/>
</dbReference>
<comment type="caution">
    <text evidence="10">The sequence shown here is derived from an EMBL/GenBank/DDBJ whole genome shotgun (WGS) entry which is preliminary data.</text>
</comment>
<feature type="chain" id="PRO_5039756181" description="Urocanate reductase" evidence="8">
    <location>
        <begin position="22"/>
        <end position="622"/>
    </location>
</feature>
<dbReference type="EMBL" id="ADLN01000069">
    <property type="protein sequence ID" value="EHI59251.1"/>
    <property type="molecule type" value="Genomic_DNA"/>
</dbReference>
<protein>
    <recommendedName>
        <fullName evidence="3 8">Urocanate reductase</fullName>
        <ecNumber evidence="2 8">1.3.99.33</ecNumber>
    </recommendedName>
</protein>
<keyword evidence="8" id="KW-0732">Signal</keyword>
<dbReference type="EC" id="1.3.99.33" evidence="2 8"/>
<evidence type="ECO:0000256" key="4">
    <source>
        <dbReference type="ARBA" id="ARBA00022630"/>
    </source>
</evidence>
<accession>G5IGZ5</accession>
<comment type="cofactor">
    <cofactor evidence="8">
        <name>FAD</name>
        <dbReference type="ChEBI" id="CHEBI:57692"/>
    </cofactor>
    <text evidence="8">Binds 1 FAD per subunit.</text>
</comment>
<feature type="domain" description="FMN-binding" evidence="9">
    <location>
        <begin position="59"/>
        <end position="131"/>
    </location>
</feature>
<evidence type="ECO:0000256" key="3">
    <source>
        <dbReference type="ARBA" id="ARBA00015872"/>
    </source>
</evidence>
<dbReference type="InterPro" id="IPR027477">
    <property type="entry name" value="Succ_DH/fumarate_Rdtase_cat_sf"/>
</dbReference>
<dbReference type="PANTHER" id="PTHR43400:SF7">
    <property type="entry name" value="FAD-DEPENDENT OXIDOREDUCTASE 2 FAD BINDING DOMAIN-CONTAINING PROTEIN"/>
    <property type="match status" value="1"/>
</dbReference>
<dbReference type="GO" id="GO:0033765">
    <property type="term" value="F:steroid dehydrogenase activity, acting on the CH-CH group of donors"/>
    <property type="evidence" value="ECO:0007669"/>
    <property type="project" value="UniProtKB-ARBA"/>
</dbReference>
<dbReference type="SUPFAM" id="SSF51905">
    <property type="entry name" value="FAD/NAD(P)-binding domain"/>
    <property type="match status" value="1"/>
</dbReference>
<evidence type="ECO:0000256" key="7">
    <source>
        <dbReference type="ARBA" id="ARBA00049922"/>
    </source>
</evidence>
<sequence length="622" mass="65188">MRKTRKLAALMMAAVLAGSLAGCQSKSAGTDATTTAAETTATEAAGMYTPGTYTATVTGMHEMTVTVTFSADAITDIKLDHEETAGIGEPVCDSMPGEILELQGLGIDAVSGATLTSNAILEGVADCVAQAGGDVEALKAVKKEVVAEADEELTADVVVIGAGGAGMAAAVTASQNGKNVIVIEKTANMGGNTALAGGALNAVDDGSETALARNDSVDFHYQQTMEGGDNQGDPELVRTLVENAWDGVTWLKDLGMQFQDGVFTVTGGMWERAHKPVEPEGSGFFKTYKEYMEGHDGITMKYNTKAESLIVEDGVVTGVECTGQTGNKVTVKANNGVVLATGGFGQNVEMRQKYNEETKLWPTLDETIPSTNTSAITGDGIVMAEAIGAELVQMGNIQLLPLGDPETGSLSGNIEHAVESRIFVNKEGSRFVNEGGRRDEMTLALFEQPDTTMYIIMDSDTYPTGDEVNNFNETINSLVAAGRAYKADTLEELAAQINVPAENLVKSVEEYNRHCLGGDLEGQADEFGRTLFTDTDKKNNGINDGPFYAAERVPTVHHTMGGVKINTDTQVIGTDGSVIPGLFAAGEVTGGIHGANRLGGNALTDTVVFGRIAGESASAFTR</sequence>
<evidence type="ECO:0000256" key="6">
    <source>
        <dbReference type="ARBA" id="ARBA00023002"/>
    </source>
</evidence>
<dbReference type="Gene3D" id="3.90.1010.20">
    <property type="match status" value="1"/>
</dbReference>
<dbReference type="PANTHER" id="PTHR43400">
    <property type="entry name" value="FUMARATE REDUCTASE"/>
    <property type="match status" value="1"/>
</dbReference>